<organism evidence="1 2">
    <name type="scientific">Juglans regia</name>
    <name type="common">English walnut</name>
    <dbReference type="NCBI Taxonomy" id="51240"/>
    <lineage>
        <taxon>Eukaryota</taxon>
        <taxon>Viridiplantae</taxon>
        <taxon>Streptophyta</taxon>
        <taxon>Embryophyta</taxon>
        <taxon>Tracheophyta</taxon>
        <taxon>Spermatophyta</taxon>
        <taxon>Magnoliopsida</taxon>
        <taxon>eudicotyledons</taxon>
        <taxon>Gunneridae</taxon>
        <taxon>Pentapetalae</taxon>
        <taxon>rosids</taxon>
        <taxon>fabids</taxon>
        <taxon>Fagales</taxon>
        <taxon>Juglandaceae</taxon>
        <taxon>Juglans</taxon>
    </lineage>
</organism>
<accession>A0A2I4G196</accession>
<reference evidence="2" key="1">
    <citation type="submission" date="2025-08" db="UniProtKB">
        <authorList>
            <consortium name="RefSeq"/>
        </authorList>
    </citation>
    <scope>IDENTIFICATION</scope>
    <source>
        <tissue evidence="2">Leaves</tissue>
    </source>
</reference>
<dbReference type="KEGG" id="jre:109003737"/>
<keyword evidence="1" id="KW-1185">Reference proteome</keyword>
<proteinExistence type="predicted"/>
<dbReference type="RefSeq" id="XP_035544280.1">
    <property type="nucleotide sequence ID" value="XM_035688387.1"/>
</dbReference>
<dbReference type="AlphaFoldDB" id="A0A2I4G196"/>
<evidence type="ECO:0000313" key="1">
    <source>
        <dbReference type="Proteomes" id="UP000235220"/>
    </source>
</evidence>
<dbReference type="Proteomes" id="UP000235220">
    <property type="component" value="Chromosome 1"/>
</dbReference>
<dbReference type="Gramene" id="Jr01_29190_p1">
    <property type="protein sequence ID" value="cds.Jr01_29190_p1"/>
    <property type="gene ID" value="Jr01_29190"/>
</dbReference>
<sequence length="178" mass="19922">MVIRPCSRNTMIKNKSDLTMRVDVIVHPGNFLSKASVPEIPAGEHRYICYADFGIETNVNRNVEVLAYCDGAKEKDKKPIPTSEIRDNQGIELTYMNGKVDYHRVKGNMIEMNGVIILMKHAARKIRSILWKMEDHKELRSAVLENNRGLLQPDGKNKIAHGDGLGTLEPSTRAGPVG</sequence>
<gene>
    <name evidence="2" type="primary">LOC109003737</name>
</gene>
<dbReference type="OrthoDB" id="1643745at2759"/>
<protein>
    <submittedName>
        <fullName evidence="2">Uncharacterized protein LOC109003737</fullName>
    </submittedName>
</protein>
<dbReference type="GeneID" id="109003737"/>
<evidence type="ECO:0000313" key="2">
    <source>
        <dbReference type="RefSeq" id="XP_035544280.1"/>
    </source>
</evidence>
<name>A0A2I4G196_JUGRE</name>